<reference evidence="1 2" key="1">
    <citation type="submission" date="2018-03" db="EMBL/GenBank/DDBJ databases">
        <title>Genomic Encyclopedia of Type Strains, Phase III (KMG-III): the genomes of soil and plant-associated and newly described type strains.</title>
        <authorList>
            <person name="Whitman W."/>
        </authorList>
    </citation>
    <scope>NUCLEOTIDE SEQUENCE [LARGE SCALE GENOMIC DNA]</scope>
    <source>
        <strain evidence="1 2">CGMCC 1.12700</strain>
    </source>
</reference>
<comment type="caution">
    <text evidence="1">The sequence shown here is derived from an EMBL/GenBank/DDBJ whole genome shotgun (WGS) entry which is preliminary data.</text>
</comment>
<gene>
    <name evidence="1" type="ORF">B0I18_108100</name>
</gene>
<accession>A0A2P8CZI0</accession>
<name>A0A2P8CZI0_9BACT</name>
<evidence type="ECO:0000313" key="2">
    <source>
        <dbReference type="Proteomes" id="UP000240572"/>
    </source>
</evidence>
<protein>
    <submittedName>
        <fullName evidence="1">Uncharacterized protein</fullName>
    </submittedName>
</protein>
<dbReference type="EMBL" id="PYGD01000008">
    <property type="protein sequence ID" value="PSK90370.1"/>
    <property type="molecule type" value="Genomic_DNA"/>
</dbReference>
<dbReference type="Proteomes" id="UP000240572">
    <property type="component" value="Unassembled WGS sequence"/>
</dbReference>
<keyword evidence="2" id="KW-1185">Reference proteome</keyword>
<dbReference type="AlphaFoldDB" id="A0A2P8CZI0"/>
<evidence type="ECO:0000313" key="1">
    <source>
        <dbReference type="EMBL" id="PSK90370.1"/>
    </source>
</evidence>
<organism evidence="1 2">
    <name type="scientific">Taibaiella chishuiensis</name>
    <dbReference type="NCBI Taxonomy" id="1434707"/>
    <lineage>
        <taxon>Bacteria</taxon>
        <taxon>Pseudomonadati</taxon>
        <taxon>Bacteroidota</taxon>
        <taxon>Chitinophagia</taxon>
        <taxon>Chitinophagales</taxon>
        <taxon>Chitinophagaceae</taxon>
        <taxon>Taibaiella</taxon>
    </lineage>
</organism>
<proteinExistence type="predicted"/>
<sequence length="63" mass="7433">MIFYDNMGKQYFMHRAVRVLVYTYVDNKTYGVKHAPSGINKMPAKRIQIDLRIIDTISRPQQT</sequence>